<sequence length="273" mass="28133">MTTGLPYRLGIIGAGNMGLAILAGALDGGVLQAGEVAVYDIDARARQRAGASGVAVLSDDAEVCARSAMILFAVKPQQIAEALRLSGMSIEDKAVMSIVAGVDSIRFRSMASGDIRLLRVLPNTPALVREGVFALAADTDFTAEELDWAVSLYTSLGIVERLPEAQLDAVCGLSGGAPAYVAMFVEALADGGVKQGLSREVALRLAMQSCLGSAKMLIDTAMHPALLKDMVASPAGTTIEACSILEKGAFRGTLIAAVAAASERSEQLGSTGF</sequence>
<dbReference type="NCBIfam" id="TIGR00112">
    <property type="entry name" value="proC"/>
    <property type="match status" value="1"/>
</dbReference>
<evidence type="ECO:0000256" key="5">
    <source>
        <dbReference type="HAMAP-Rule" id="MF_01925"/>
    </source>
</evidence>
<dbReference type="Pfam" id="PF03807">
    <property type="entry name" value="F420_oxidored"/>
    <property type="match status" value="1"/>
</dbReference>
<dbReference type="EMBL" id="JAAXZR010000012">
    <property type="protein sequence ID" value="NLT79232.1"/>
    <property type="molecule type" value="Genomic_DNA"/>
</dbReference>
<feature type="domain" description="Pyrroline-5-carboxylate reductase dimerisation" evidence="9">
    <location>
        <begin position="164"/>
        <end position="268"/>
    </location>
</feature>
<dbReference type="AlphaFoldDB" id="A0A971CYR5"/>
<keyword evidence="3 5" id="KW-0560">Oxidoreductase</keyword>
<evidence type="ECO:0000256" key="1">
    <source>
        <dbReference type="ARBA" id="ARBA00005525"/>
    </source>
</evidence>
<dbReference type="SUPFAM" id="SSF51735">
    <property type="entry name" value="NAD(P)-binding Rossmann-fold domains"/>
    <property type="match status" value="1"/>
</dbReference>
<evidence type="ECO:0000256" key="7">
    <source>
        <dbReference type="PIRSR" id="PIRSR000193-1"/>
    </source>
</evidence>
<dbReference type="HAMAP" id="MF_01925">
    <property type="entry name" value="P5C_reductase"/>
    <property type="match status" value="1"/>
</dbReference>
<comment type="subcellular location">
    <subcellularLocation>
        <location evidence="5">Cytoplasm</location>
    </subcellularLocation>
</comment>
<comment type="pathway">
    <text evidence="5">Amino-acid biosynthesis; L-proline biosynthesis; L-proline from L-glutamate 5-semialdehyde: step 1/1.</text>
</comment>
<dbReference type="RefSeq" id="WP_273172931.1">
    <property type="nucleotide sequence ID" value="NZ_JAAXZR010000012.1"/>
</dbReference>
<reference evidence="10" key="2">
    <citation type="submission" date="2020-01" db="EMBL/GenBank/DDBJ databases">
        <authorList>
            <person name="Campanaro S."/>
        </authorList>
    </citation>
    <scope>NUCLEOTIDE SEQUENCE</scope>
    <source>
        <strain evidence="10">AS01afH2WH_6</strain>
    </source>
</reference>
<comment type="caution">
    <text evidence="10">The sequence shown here is derived from an EMBL/GenBank/DDBJ whole genome shotgun (WGS) entry which is preliminary data.</text>
</comment>
<comment type="similarity">
    <text evidence="1 5">Belongs to the pyrroline-5-carboxylate reductase family.</text>
</comment>
<name>A0A971CYR5_9BIFI</name>
<keyword evidence="5" id="KW-0028">Amino-acid biosynthesis</keyword>
<protein>
    <recommendedName>
        <fullName evidence="5 6">Pyrroline-5-carboxylate reductase</fullName>
        <shortName evidence="5">P5C reductase</shortName>
        <shortName evidence="5">P5CR</shortName>
        <ecNumber evidence="5 6">1.5.1.2</ecNumber>
    </recommendedName>
    <alternativeName>
        <fullName evidence="5">PCA reductase</fullName>
    </alternativeName>
</protein>
<comment type="function">
    <text evidence="4 5">Catalyzes the reduction of 1-pyrroline-5-carboxylate (PCA) to L-proline.</text>
</comment>
<accession>A0A971CYR5</accession>
<dbReference type="InterPro" id="IPR028939">
    <property type="entry name" value="P5C_Rdtase_cat_N"/>
</dbReference>
<keyword evidence="5" id="KW-0963">Cytoplasm</keyword>
<dbReference type="GO" id="GO:0055129">
    <property type="term" value="P:L-proline biosynthetic process"/>
    <property type="evidence" value="ECO:0007669"/>
    <property type="project" value="UniProtKB-UniRule"/>
</dbReference>
<reference evidence="10" key="1">
    <citation type="journal article" date="2020" name="Biotechnol. Biofuels">
        <title>New insights from the biogas microbiome by comprehensive genome-resolved metagenomics of nearly 1600 species originating from multiple anaerobic digesters.</title>
        <authorList>
            <person name="Campanaro S."/>
            <person name="Treu L."/>
            <person name="Rodriguez-R L.M."/>
            <person name="Kovalovszki A."/>
            <person name="Ziels R.M."/>
            <person name="Maus I."/>
            <person name="Zhu X."/>
            <person name="Kougias P.G."/>
            <person name="Basile A."/>
            <person name="Luo G."/>
            <person name="Schluter A."/>
            <person name="Konstantinidis K.T."/>
            <person name="Angelidaki I."/>
        </authorList>
    </citation>
    <scope>NUCLEOTIDE SEQUENCE</scope>
    <source>
        <strain evidence="10">AS01afH2WH_6</strain>
    </source>
</reference>
<comment type="catalytic activity">
    <reaction evidence="5">
        <text>L-proline + NADP(+) = (S)-1-pyrroline-5-carboxylate + NADPH + 2 H(+)</text>
        <dbReference type="Rhea" id="RHEA:14109"/>
        <dbReference type="ChEBI" id="CHEBI:15378"/>
        <dbReference type="ChEBI" id="CHEBI:17388"/>
        <dbReference type="ChEBI" id="CHEBI:57783"/>
        <dbReference type="ChEBI" id="CHEBI:58349"/>
        <dbReference type="ChEBI" id="CHEBI:60039"/>
        <dbReference type="EC" id="1.5.1.2"/>
    </reaction>
</comment>
<dbReference type="Gene3D" id="1.10.3730.10">
    <property type="entry name" value="ProC C-terminal domain-like"/>
    <property type="match status" value="1"/>
</dbReference>
<dbReference type="InterPro" id="IPR036291">
    <property type="entry name" value="NAD(P)-bd_dom_sf"/>
</dbReference>
<evidence type="ECO:0000256" key="6">
    <source>
        <dbReference type="NCBIfam" id="TIGR00112"/>
    </source>
</evidence>
<gene>
    <name evidence="5 10" type="primary">proC</name>
    <name evidence="10" type="ORF">GXW98_02960</name>
</gene>
<dbReference type="InterPro" id="IPR029036">
    <property type="entry name" value="P5CR_dimer"/>
</dbReference>
<dbReference type="GO" id="GO:0004735">
    <property type="term" value="F:pyrroline-5-carboxylate reductase activity"/>
    <property type="evidence" value="ECO:0007669"/>
    <property type="project" value="UniProtKB-UniRule"/>
</dbReference>
<dbReference type="PANTHER" id="PTHR11645">
    <property type="entry name" value="PYRROLINE-5-CARBOXYLATE REDUCTASE"/>
    <property type="match status" value="1"/>
</dbReference>
<dbReference type="GO" id="GO:0005737">
    <property type="term" value="C:cytoplasm"/>
    <property type="evidence" value="ECO:0007669"/>
    <property type="project" value="UniProtKB-SubCell"/>
</dbReference>
<evidence type="ECO:0000256" key="4">
    <source>
        <dbReference type="ARBA" id="ARBA00058118"/>
    </source>
</evidence>
<evidence type="ECO:0000259" key="9">
    <source>
        <dbReference type="Pfam" id="PF14748"/>
    </source>
</evidence>
<organism evidence="10 11">
    <name type="scientific">Bifidobacterium crudilactis</name>
    <dbReference type="NCBI Taxonomy" id="327277"/>
    <lineage>
        <taxon>Bacteria</taxon>
        <taxon>Bacillati</taxon>
        <taxon>Actinomycetota</taxon>
        <taxon>Actinomycetes</taxon>
        <taxon>Bifidobacteriales</taxon>
        <taxon>Bifidobacteriaceae</taxon>
        <taxon>Bifidobacterium</taxon>
    </lineage>
</organism>
<evidence type="ECO:0000256" key="3">
    <source>
        <dbReference type="ARBA" id="ARBA00023002"/>
    </source>
</evidence>
<dbReference type="Proteomes" id="UP000767327">
    <property type="component" value="Unassembled WGS sequence"/>
</dbReference>
<dbReference type="SUPFAM" id="SSF48179">
    <property type="entry name" value="6-phosphogluconate dehydrogenase C-terminal domain-like"/>
    <property type="match status" value="1"/>
</dbReference>
<evidence type="ECO:0000313" key="10">
    <source>
        <dbReference type="EMBL" id="NLT79232.1"/>
    </source>
</evidence>
<feature type="binding site" evidence="7">
    <location>
        <begin position="73"/>
        <end position="76"/>
    </location>
    <ligand>
        <name>NADP(+)</name>
        <dbReference type="ChEBI" id="CHEBI:58349"/>
    </ligand>
</feature>
<dbReference type="Gene3D" id="3.40.50.720">
    <property type="entry name" value="NAD(P)-binding Rossmann-like Domain"/>
    <property type="match status" value="1"/>
</dbReference>
<keyword evidence="5" id="KW-0641">Proline biosynthesis</keyword>
<dbReference type="EC" id="1.5.1.2" evidence="5 6"/>
<dbReference type="FunFam" id="1.10.3730.10:FF:000001">
    <property type="entry name" value="Pyrroline-5-carboxylate reductase"/>
    <property type="match status" value="1"/>
</dbReference>
<dbReference type="PIRSF" id="PIRSF000193">
    <property type="entry name" value="Pyrrol-5-carb_rd"/>
    <property type="match status" value="1"/>
</dbReference>
<keyword evidence="2 5" id="KW-0521">NADP</keyword>
<evidence type="ECO:0000256" key="2">
    <source>
        <dbReference type="ARBA" id="ARBA00022857"/>
    </source>
</evidence>
<dbReference type="InterPro" id="IPR000304">
    <property type="entry name" value="Pyrroline-COOH_reductase"/>
</dbReference>
<dbReference type="Pfam" id="PF14748">
    <property type="entry name" value="P5CR_dimer"/>
    <property type="match status" value="1"/>
</dbReference>
<dbReference type="InterPro" id="IPR008927">
    <property type="entry name" value="6-PGluconate_DH-like_C_sf"/>
</dbReference>
<feature type="binding site" evidence="7">
    <location>
        <begin position="12"/>
        <end position="17"/>
    </location>
    <ligand>
        <name>NADP(+)</name>
        <dbReference type="ChEBI" id="CHEBI:58349"/>
    </ligand>
</feature>
<evidence type="ECO:0000259" key="8">
    <source>
        <dbReference type="Pfam" id="PF03807"/>
    </source>
</evidence>
<proteinExistence type="inferred from homology"/>
<feature type="domain" description="Pyrroline-5-carboxylate reductase catalytic N-terminal" evidence="8">
    <location>
        <begin position="8"/>
        <end position="101"/>
    </location>
</feature>
<comment type="catalytic activity">
    <reaction evidence="5">
        <text>L-proline + NAD(+) = (S)-1-pyrroline-5-carboxylate + NADH + 2 H(+)</text>
        <dbReference type="Rhea" id="RHEA:14105"/>
        <dbReference type="ChEBI" id="CHEBI:15378"/>
        <dbReference type="ChEBI" id="CHEBI:17388"/>
        <dbReference type="ChEBI" id="CHEBI:57540"/>
        <dbReference type="ChEBI" id="CHEBI:57945"/>
        <dbReference type="ChEBI" id="CHEBI:60039"/>
        <dbReference type="EC" id="1.5.1.2"/>
    </reaction>
</comment>
<evidence type="ECO:0000313" key="11">
    <source>
        <dbReference type="Proteomes" id="UP000767327"/>
    </source>
</evidence>
<dbReference type="PANTHER" id="PTHR11645:SF0">
    <property type="entry name" value="PYRROLINE-5-CARBOXYLATE REDUCTASE 3"/>
    <property type="match status" value="1"/>
</dbReference>